<dbReference type="Pfam" id="PF06376">
    <property type="entry name" value="AGP"/>
    <property type="match status" value="1"/>
</dbReference>
<evidence type="ECO:0000313" key="3">
    <source>
        <dbReference type="EMBL" id="CAL4961695.1"/>
    </source>
</evidence>
<name>A0ABC8ZHC7_9POAL</name>
<evidence type="ECO:0000256" key="1">
    <source>
        <dbReference type="SAM" id="Phobius"/>
    </source>
</evidence>
<dbReference type="InterPro" id="IPR009424">
    <property type="entry name" value="AGP16/20/22/41"/>
</dbReference>
<keyword evidence="4" id="KW-1185">Reference proteome</keyword>
<accession>A0ABC8ZHC7</accession>
<dbReference type="EMBL" id="OZ075129">
    <property type="protein sequence ID" value="CAL4961695.1"/>
    <property type="molecule type" value="Genomic_DNA"/>
</dbReference>
<keyword evidence="2" id="KW-0732">Signal</keyword>
<dbReference type="AlphaFoldDB" id="A0ABC8ZHC7"/>
<feature type="signal peptide" evidence="2">
    <location>
        <begin position="1"/>
        <end position="26"/>
    </location>
</feature>
<dbReference type="Proteomes" id="UP001497457">
    <property type="component" value="Chromosome 19rd"/>
</dbReference>
<gene>
    <name evidence="3" type="ORF">URODEC1_LOCUS45186</name>
</gene>
<feature type="transmembrane region" description="Helical" evidence="1">
    <location>
        <begin position="41"/>
        <end position="61"/>
    </location>
</feature>
<evidence type="ECO:0000256" key="2">
    <source>
        <dbReference type="SAM" id="SignalP"/>
    </source>
</evidence>
<organism evidence="3 4">
    <name type="scientific">Urochloa decumbens</name>
    <dbReference type="NCBI Taxonomy" id="240449"/>
    <lineage>
        <taxon>Eukaryota</taxon>
        <taxon>Viridiplantae</taxon>
        <taxon>Streptophyta</taxon>
        <taxon>Embryophyta</taxon>
        <taxon>Tracheophyta</taxon>
        <taxon>Spermatophyta</taxon>
        <taxon>Magnoliopsida</taxon>
        <taxon>Liliopsida</taxon>
        <taxon>Poales</taxon>
        <taxon>Poaceae</taxon>
        <taxon>PACMAD clade</taxon>
        <taxon>Panicoideae</taxon>
        <taxon>Panicodae</taxon>
        <taxon>Paniceae</taxon>
        <taxon>Melinidinae</taxon>
        <taxon>Urochloa</taxon>
    </lineage>
</organism>
<reference evidence="4" key="1">
    <citation type="submission" date="2024-06" db="EMBL/GenBank/DDBJ databases">
        <authorList>
            <person name="Ryan C."/>
        </authorList>
    </citation>
    <scope>NUCLEOTIDE SEQUENCE [LARGE SCALE GENOMIC DNA]</scope>
</reference>
<proteinExistence type="predicted"/>
<feature type="chain" id="PRO_5044831850" evidence="2">
    <location>
        <begin position="27"/>
        <end position="62"/>
    </location>
</feature>
<protein>
    <submittedName>
        <fullName evidence="3">Uncharacterized protein</fullName>
    </submittedName>
</protein>
<evidence type="ECO:0000313" key="4">
    <source>
        <dbReference type="Proteomes" id="UP001497457"/>
    </source>
</evidence>
<keyword evidence="1" id="KW-0472">Membrane</keyword>
<keyword evidence="1" id="KW-1133">Transmembrane helix</keyword>
<keyword evidence="1" id="KW-0812">Transmembrane</keyword>
<sequence>MRAQSLLLAFFLAAALLCLCLGAAVASPASAAGRFAMDGLAVDQGIHHFLVLAAVFVVYIFR</sequence>
<reference evidence="3 4" key="2">
    <citation type="submission" date="2024-10" db="EMBL/GenBank/DDBJ databases">
        <authorList>
            <person name="Ryan C."/>
        </authorList>
    </citation>
    <scope>NUCLEOTIDE SEQUENCE [LARGE SCALE GENOMIC DNA]</scope>
</reference>